<sequence>MSTRGSRSSKLDLKEARGLYEQGLSFAQVGRRLGYSATYLARRFKSAGIQARPEGRPLATPAPSVDLDELIRLREEGWTYPRLGERYGLSDDAARTRYLRAKGRPLRRAEAERRGVAWDRSLTTLEVYNAEVVQ</sequence>
<name>A0ABP6YEL7_9ACTN</name>
<keyword evidence="2" id="KW-1185">Reference proteome</keyword>
<evidence type="ECO:0000313" key="1">
    <source>
        <dbReference type="EMBL" id="GAA3579841.1"/>
    </source>
</evidence>
<gene>
    <name evidence="1" type="ORF">GCM10022197_41840</name>
</gene>
<evidence type="ECO:0000313" key="2">
    <source>
        <dbReference type="Proteomes" id="UP001500767"/>
    </source>
</evidence>
<evidence type="ECO:0008006" key="3">
    <source>
        <dbReference type="Google" id="ProtNLM"/>
    </source>
</evidence>
<organism evidence="1 2">
    <name type="scientific">Microlunatus spumicola</name>
    <dbReference type="NCBI Taxonomy" id="81499"/>
    <lineage>
        <taxon>Bacteria</taxon>
        <taxon>Bacillati</taxon>
        <taxon>Actinomycetota</taxon>
        <taxon>Actinomycetes</taxon>
        <taxon>Propionibacteriales</taxon>
        <taxon>Propionibacteriaceae</taxon>
        <taxon>Microlunatus</taxon>
    </lineage>
</organism>
<accession>A0ABP6YEL7</accession>
<protein>
    <recommendedName>
        <fullName evidence="3">Homeodomain-like domain-containing protein</fullName>
    </recommendedName>
</protein>
<proteinExistence type="predicted"/>
<dbReference type="EMBL" id="BAAAYR010000007">
    <property type="protein sequence ID" value="GAA3579841.1"/>
    <property type="molecule type" value="Genomic_DNA"/>
</dbReference>
<dbReference type="Proteomes" id="UP001500767">
    <property type="component" value="Unassembled WGS sequence"/>
</dbReference>
<reference evidence="2" key="1">
    <citation type="journal article" date="2019" name="Int. J. Syst. Evol. Microbiol.">
        <title>The Global Catalogue of Microorganisms (GCM) 10K type strain sequencing project: providing services to taxonomists for standard genome sequencing and annotation.</title>
        <authorList>
            <consortium name="The Broad Institute Genomics Platform"/>
            <consortium name="The Broad Institute Genome Sequencing Center for Infectious Disease"/>
            <person name="Wu L."/>
            <person name="Ma J."/>
        </authorList>
    </citation>
    <scope>NUCLEOTIDE SEQUENCE [LARGE SCALE GENOMIC DNA]</scope>
    <source>
        <strain evidence="2">JCM 16540</strain>
    </source>
</reference>
<comment type="caution">
    <text evidence="1">The sequence shown here is derived from an EMBL/GenBank/DDBJ whole genome shotgun (WGS) entry which is preliminary data.</text>
</comment>